<dbReference type="PROSITE" id="PS50011">
    <property type="entry name" value="PROTEIN_KINASE_DOM"/>
    <property type="match status" value="1"/>
</dbReference>
<dbReference type="GO" id="GO:0004714">
    <property type="term" value="F:transmembrane receptor protein tyrosine kinase activity"/>
    <property type="evidence" value="ECO:0007669"/>
    <property type="project" value="UniProtKB-EC"/>
</dbReference>
<evidence type="ECO:0000256" key="7">
    <source>
        <dbReference type="ARBA" id="ARBA00023137"/>
    </source>
</evidence>
<evidence type="ECO:0000313" key="12">
    <source>
        <dbReference type="Proteomes" id="UP000887565"/>
    </source>
</evidence>
<reference evidence="13" key="1">
    <citation type="submission" date="2022-11" db="UniProtKB">
        <authorList>
            <consortium name="WormBaseParasite"/>
        </authorList>
    </citation>
    <scope>IDENTIFICATION</scope>
</reference>
<evidence type="ECO:0000256" key="1">
    <source>
        <dbReference type="ARBA" id="ARBA00004167"/>
    </source>
</evidence>
<dbReference type="PROSITE" id="PS00107">
    <property type="entry name" value="PROTEIN_KINASE_ATP"/>
    <property type="match status" value="1"/>
</dbReference>
<keyword evidence="5" id="KW-0418">Kinase</keyword>
<dbReference type="PANTHER" id="PTHR24416">
    <property type="entry name" value="TYROSINE-PROTEIN KINASE RECEPTOR"/>
    <property type="match status" value="1"/>
</dbReference>
<dbReference type="PRINTS" id="PR00109">
    <property type="entry name" value="TYRKINASE"/>
</dbReference>
<dbReference type="GO" id="GO:0005886">
    <property type="term" value="C:plasma membrane"/>
    <property type="evidence" value="ECO:0007669"/>
    <property type="project" value="TreeGrafter"/>
</dbReference>
<dbReference type="FunFam" id="1.10.510.10:FF:000113">
    <property type="entry name" value="Tyrosine-protein kinase receptor"/>
    <property type="match status" value="1"/>
</dbReference>
<dbReference type="InterPro" id="IPR050122">
    <property type="entry name" value="RTK"/>
</dbReference>
<dbReference type="InterPro" id="IPR017441">
    <property type="entry name" value="Protein_kinase_ATP_BS"/>
</dbReference>
<dbReference type="GO" id="GO:0005524">
    <property type="term" value="F:ATP binding"/>
    <property type="evidence" value="ECO:0007669"/>
    <property type="project" value="UniProtKB-UniRule"/>
</dbReference>
<evidence type="ECO:0000256" key="5">
    <source>
        <dbReference type="ARBA" id="ARBA00022777"/>
    </source>
</evidence>
<feature type="compositionally biased region" description="Low complexity" evidence="10">
    <location>
        <begin position="412"/>
        <end position="436"/>
    </location>
</feature>
<keyword evidence="4 9" id="KW-0547">Nucleotide-binding</keyword>
<dbReference type="PANTHER" id="PTHR24416:SF604">
    <property type="entry name" value="RECEPTOR PROTEIN-TYROSINE KINASE"/>
    <property type="match status" value="1"/>
</dbReference>
<protein>
    <recommendedName>
        <fullName evidence="2">receptor protein-tyrosine kinase</fullName>
        <ecNumber evidence="2">2.7.10.1</ecNumber>
    </recommendedName>
</protein>
<dbReference type="InterPro" id="IPR001245">
    <property type="entry name" value="Ser-Thr/Tyr_kinase_cat_dom"/>
</dbReference>
<evidence type="ECO:0000256" key="4">
    <source>
        <dbReference type="ARBA" id="ARBA00022741"/>
    </source>
</evidence>
<evidence type="ECO:0000313" key="13">
    <source>
        <dbReference type="WBParaSite" id="nRc.2.0.1.t12533-RA"/>
    </source>
</evidence>
<dbReference type="Pfam" id="PF07714">
    <property type="entry name" value="PK_Tyr_Ser-Thr"/>
    <property type="match status" value="1"/>
</dbReference>
<dbReference type="EC" id="2.7.10.1" evidence="2"/>
<dbReference type="WBParaSite" id="nRc.2.0.1.t12533-RA">
    <property type="protein sequence ID" value="nRc.2.0.1.t12533-RA"/>
    <property type="gene ID" value="nRc.2.0.1.g12533"/>
</dbReference>
<keyword evidence="12" id="KW-1185">Reference proteome</keyword>
<dbReference type="PROSITE" id="PS00239">
    <property type="entry name" value="RECEPTOR_TYR_KIN_II"/>
    <property type="match status" value="1"/>
</dbReference>
<organism evidence="12 13">
    <name type="scientific">Romanomermis culicivorax</name>
    <name type="common">Nematode worm</name>
    <dbReference type="NCBI Taxonomy" id="13658"/>
    <lineage>
        <taxon>Eukaryota</taxon>
        <taxon>Metazoa</taxon>
        <taxon>Ecdysozoa</taxon>
        <taxon>Nematoda</taxon>
        <taxon>Enoplea</taxon>
        <taxon>Dorylaimia</taxon>
        <taxon>Mermithida</taxon>
        <taxon>Mermithoidea</taxon>
        <taxon>Mermithidae</taxon>
        <taxon>Romanomermis</taxon>
    </lineage>
</organism>
<sequence length="490" mass="53907">MGQLYLPFLAEPNGMQSTQRYRTRDKFSFRSVRALGQGAFGEVSEGILCNYSEESNGLPIAIKTLPEYATEQAQLDFLMEAVIMSKFNHPNIVRFIGVCFEKMPRLIVLELLAGGDVKSFLRENRSRSGVQSNLIMYDLLRMALDIAKGYPETLMTSTFNFRDLAARNCLLTTKGEGRIAKIADFGMARDIYRADYYRKGGKTMMPVKWMPPEAFLDGIFSTKTDVWSYGVLLWEIFSMGYLPYPGRTNQEVMKLVTDGGRLEHPIGCPSQIYQIMTQCWHTVAEERPKFCTIIERLGYCMQDPDIINMGVPSSYKLSGSSSGILSASFTGSNLAPASTPILNPSERMPTEGTGVLSGAYPPYRPQCTDSYLVLGYRKSAGSASDSASESLLPPPPLAAQTLLNHRSTPPKTASCSSQSVQSSTMTATTAADSDSSQRLLDTSLLASTATPHVNHGAPPDICLGDEEVFHARTAVGEPVLPYHARLRRPS</sequence>
<dbReference type="GO" id="GO:0045664">
    <property type="term" value="P:regulation of neuron differentiation"/>
    <property type="evidence" value="ECO:0007669"/>
    <property type="project" value="TreeGrafter"/>
</dbReference>
<proteinExistence type="predicted"/>
<evidence type="ECO:0000256" key="6">
    <source>
        <dbReference type="ARBA" id="ARBA00022840"/>
    </source>
</evidence>
<comment type="subcellular location">
    <subcellularLocation>
        <location evidence="1">Membrane</location>
        <topology evidence="1">Single-pass membrane protein</topology>
    </subcellularLocation>
</comment>
<evidence type="ECO:0000256" key="2">
    <source>
        <dbReference type="ARBA" id="ARBA00011902"/>
    </source>
</evidence>
<comment type="catalytic activity">
    <reaction evidence="8">
        <text>L-tyrosyl-[protein] + ATP = O-phospho-L-tyrosyl-[protein] + ADP + H(+)</text>
        <dbReference type="Rhea" id="RHEA:10596"/>
        <dbReference type="Rhea" id="RHEA-COMP:10136"/>
        <dbReference type="Rhea" id="RHEA-COMP:20101"/>
        <dbReference type="ChEBI" id="CHEBI:15378"/>
        <dbReference type="ChEBI" id="CHEBI:30616"/>
        <dbReference type="ChEBI" id="CHEBI:46858"/>
        <dbReference type="ChEBI" id="CHEBI:61978"/>
        <dbReference type="ChEBI" id="CHEBI:456216"/>
        <dbReference type="EC" id="2.7.10.1"/>
    </reaction>
</comment>
<dbReference type="GO" id="GO:0007169">
    <property type="term" value="P:cell surface receptor protein tyrosine kinase signaling pathway"/>
    <property type="evidence" value="ECO:0007669"/>
    <property type="project" value="InterPro"/>
</dbReference>
<evidence type="ECO:0000259" key="11">
    <source>
        <dbReference type="PROSITE" id="PS50011"/>
    </source>
</evidence>
<evidence type="ECO:0000256" key="8">
    <source>
        <dbReference type="ARBA" id="ARBA00051243"/>
    </source>
</evidence>
<feature type="binding site" evidence="9">
    <location>
        <position position="63"/>
    </location>
    <ligand>
        <name>ATP</name>
        <dbReference type="ChEBI" id="CHEBI:30616"/>
    </ligand>
</feature>
<name>A0A915IFF4_ROMCU</name>
<evidence type="ECO:0000256" key="10">
    <source>
        <dbReference type="SAM" id="MobiDB-lite"/>
    </source>
</evidence>
<dbReference type="Proteomes" id="UP000887565">
    <property type="component" value="Unplaced"/>
</dbReference>
<dbReference type="OMA" id="DICLGDE"/>
<dbReference type="SUPFAM" id="SSF56112">
    <property type="entry name" value="Protein kinase-like (PK-like)"/>
    <property type="match status" value="1"/>
</dbReference>
<evidence type="ECO:0000256" key="9">
    <source>
        <dbReference type="PROSITE-ProRule" id="PRU10141"/>
    </source>
</evidence>
<keyword evidence="6 9" id="KW-0067">ATP-binding</keyword>
<dbReference type="AlphaFoldDB" id="A0A915IFF4"/>
<accession>A0A915IFF4</accession>
<dbReference type="GO" id="GO:0043235">
    <property type="term" value="C:receptor complex"/>
    <property type="evidence" value="ECO:0007669"/>
    <property type="project" value="TreeGrafter"/>
</dbReference>
<keyword evidence="3" id="KW-0808">Transferase</keyword>
<dbReference type="Gene3D" id="3.30.200.20">
    <property type="entry name" value="Phosphorylase Kinase, domain 1"/>
    <property type="match status" value="1"/>
</dbReference>
<evidence type="ECO:0000256" key="3">
    <source>
        <dbReference type="ARBA" id="ARBA00022679"/>
    </source>
</evidence>
<feature type="domain" description="Protein kinase" evidence="11">
    <location>
        <begin position="29"/>
        <end position="306"/>
    </location>
</feature>
<keyword evidence="7" id="KW-0829">Tyrosine-protein kinase</keyword>
<dbReference type="Gene3D" id="1.10.510.10">
    <property type="entry name" value="Transferase(Phosphotransferase) domain 1"/>
    <property type="match status" value="1"/>
</dbReference>
<dbReference type="InterPro" id="IPR011009">
    <property type="entry name" value="Kinase-like_dom_sf"/>
</dbReference>
<dbReference type="InterPro" id="IPR000719">
    <property type="entry name" value="Prot_kinase_dom"/>
</dbReference>
<feature type="region of interest" description="Disordered" evidence="10">
    <location>
        <begin position="406"/>
        <end position="436"/>
    </location>
</feature>
<dbReference type="InterPro" id="IPR002011">
    <property type="entry name" value="Tyr_kinase_rcpt_2_CS"/>
</dbReference>